<dbReference type="InterPro" id="IPR052709">
    <property type="entry name" value="Transposase-MT_Hybrid"/>
</dbReference>
<proteinExistence type="predicted"/>
<dbReference type="Gene3D" id="3.30.420.10">
    <property type="entry name" value="Ribonuclease H-like superfamily/Ribonuclease H"/>
    <property type="match status" value="1"/>
</dbReference>
<dbReference type="PANTHER" id="PTHR46060:SF1">
    <property type="entry name" value="MARINER MOS1 TRANSPOSASE-LIKE PROTEIN"/>
    <property type="match status" value="1"/>
</dbReference>
<dbReference type="GO" id="GO:0003676">
    <property type="term" value="F:nucleic acid binding"/>
    <property type="evidence" value="ECO:0007669"/>
    <property type="project" value="InterPro"/>
</dbReference>
<keyword evidence="2" id="KW-1185">Reference proteome</keyword>
<dbReference type="InterPro" id="IPR036397">
    <property type="entry name" value="RNaseH_sf"/>
</dbReference>
<sequence>MNFGLIIRIRTETSVRGLTICWITNEAEGCHNPSPVKSMVIITYNVRGIIICHFVPHGSTVTAQYCRDFLVRLVRCGVRNKCPDIVNSGIILHDNVRPHKSECVRQVLRCWAWEESGHPPNSPDISPCEFDLILKVKEPIRDGWFAT</sequence>
<dbReference type="PANTHER" id="PTHR46060">
    <property type="entry name" value="MARINER MOS1 TRANSPOSASE-LIKE PROTEIN"/>
    <property type="match status" value="1"/>
</dbReference>
<dbReference type="OrthoDB" id="6431202at2759"/>
<gene>
    <name evidence="1" type="primary">NCL1_41798</name>
    <name evidence="1" type="ORF">TNIN_470011</name>
</gene>
<dbReference type="EMBL" id="BMAV01017005">
    <property type="protein sequence ID" value="GFY68331.1"/>
    <property type="molecule type" value="Genomic_DNA"/>
</dbReference>
<evidence type="ECO:0000313" key="1">
    <source>
        <dbReference type="EMBL" id="GFY68331.1"/>
    </source>
</evidence>
<comment type="caution">
    <text evidence="1">The sequence shown here is derived from an EMBL/GenBank/DDBJ whole genome shotgun (WGS) entry which is preliminary data.</text>
</comment>
<organism evidence="1 2">
    <name type="scientific">Trichonephila inaurata madagascariensis</name>
    <dbReference type="NCBI Taxonomy" id="2747483"/>
    <lineage>
        <taxon>Eukaryota</taxon>
        <taxon>Metazoa</taxon>
        <taxon>Ecdysozoa</taxon>
        <taxon>Arthropoda</taxon>
        <taxon>Chelicerata</taxon>
        <taxon>Arachnida</taxon>
        <taxon>Araneae</taxon>
        <taxon>Araneomorphae</taxon>
        <taxon>Entelegynae</taxon>
        <taxon>Araneoidea</taxon>
        <taxon>Nephilidae</taxon>
        <taxon>Trichonephila</taxon>
        <taxon>Trichonephila inaurata</taxon>
    </lineage>
</organism>
<accession>A0A8X7CIG9</accession>
<evidence type="ECO:0000313" key="2">
    <source>
        <dbReference type="Proteomes" id="UP000886998"/>
    </source>
</evidence>
<protein>
    <recommendedName>
        <fullName evidence="3">Transposase</fullName>
    </recommendedName>
</protein>
<evidence type="ECO:0008006" key="3">
    <source>
        <dbReference type="Google" id="ProtNLM"/>
    </source>
</evidence>
<reference evidence="1" key="1">
    <citation type="submission" date="2020-08" db="EMBL/GenBank/DDBJ databases">
        <title>Multicomponent nature underlies the extraordinary mechanical properties of spider dragline silk.</title>
        <authorList>
            <person name="Kono N."/>
            <person name="Nakamura H."/>
            <person name="Mori M."/>
            <person name="Yoshida Y."/>
            <person name="Ohtoshi R."/>
            <person name="Malay A.D."/>
            <person name="Moran D.A.P."/>
            <person name="Tomita M."/>
            <person name="Numata K."/>
            <person name="Arakawa K."/>
        </authorList>
    </citation>
    <scope>NUCLEOTIDE SEQUENCE</scope>
</reference>
<name>A0A8X7CIG9_9ARAC</name>
<dbReference type="AlphaFoldDB" id="A0A8X7CIG9"/>
<dbReference type="Proteomes" id="UP000886998">
    <property type="component" value="Unassembled WGS sequence"/>
</dbReference>